<dbReference type="EMBL" id="FQNC01000046">
    <property type="protein sequence ID" value="SGY67165.1"/>
    <property type="molecule type" value="Genomic_DNA"/>
</dbReference>
<dbReference type="STRING" id="796604.A0A2X0M8L4"/>
<keyword evidence="3" id="KW-1185">Reference proteome</keyword>
<evidence type="ECO:0000313" key="3">
    <source>
        <dbReference type="Proteomes" id="UP000249464"/>
    </source>
</evidence>
<gene>
    <name evidence="2" type="primary">BQ5605_C004g02750</name>
    <name evidence="2" type="ORF">BQ5605_C004G02750</name>
</gene>
<sequence length="132" mass="14135">MPTALHLLSYVAGSGAFLVVLLSFGEFDLVSITHARKRRPGPGAASSQFSHFRIEFGLLYLAEVIEEHAAQAKVMGQRMVWVSAGPHAVFAVVVVDWCDRARLACSARIVVDSALVNAPMRKSAVGRATEGG</sequence>
<protein>
    <submittedName>
        <fullName evidence="2">BQ5605_C004g02750 protein</fullName>
    </submittedName>
</protein>
<dbReference type="GO" id="GO:0097020">
    <property type="term" value="F:COPII receptor activity"/>
    <property type="evidence" value="ECO:0007669"/>
    <property type="project" value="InterPro"/>
</dbReference>
<organism evidence="2 3">
    <name type="scientific">Microbotryum silenes-dioicae</name>
    <dbReference type="NCBI Taxonomy" id="796604"/>
    <lineage>
        <taxon>Eukaryota</taxon>
        <taxon>Fungi</taxon>
        <taxon>Dikarya</taxon>
        <taxon>Basidiomycota</taxon>
        <taxon>Pucciniomycotina</taxon>
        <taxon>Microbotryomycetes</taxon>
        <taxon>Microbotryales</taxon>
        <taxon>Microbotryaceae</taxon>
        <taxon>Microbotryum</taxon>
    </lineage>
</organism>
<dbReference type="GO" id="GO:0006888">
    <property type="term" value="P:endoplasmic reticulum to Golgi vesicle-mediated transport"/>
    <property type="evidence" value="ECO:0007669"/>
    <property type="project" value="InterPro"/>
</dbReference>
<proteinExistence type="predicted"/>
<keyword evidence="1" id="KW-1133">Transmembrane helix</keyword>
<dbReference type="GO" id="GO:0005737">
    <property type="term" value="C:cytoplasm"/>
    <property type="evidence" value="ECO:0007669"/>
    <property type="project" value="GOC"/>
</dbReference>
<keyword evidence="1" id="KW-0812">Transmembrane</keyword>
<dbReference type="Pfam" id="PF04148">
    <property type="entry name" value="Erv26"/>
    <property type="match status" value="1"/>
</dbReference>
<dbReference type="GO" id="GO:0016020">
    <property type="term" value="C:membrane"/>
    <property type="evidence" value="ECO:0007669"/>
    <property type="project" value="InterPro"/>
</dbReference>
<dbReference type="Proteomes" id="UP000249464">
    <property type="component" value="Unassembled WGS sequence"/>
</dbReference>
<evidence type="ECO:0000313" key="2">
    <source>
        <dbReference type="EMBL" id="SGY67165.1"/>
    </source>
</evidence>
<accession>A0A2X0M8L4</accession>
<name>A0A2X0M8L4_9BASI</name>
<dbReference type="InterPro" id="IPR007277">
    <property type="entry name" value="Svp26/Tex261"/>
</dbReference>
<reference evidence="2 3" key="1">
    <citation type="submission" date="2016-11" db="EMBL/GenBank/DDBJ databases">
        <authorList>
            <person name="Jaros S."/>
            <person name="Januszkiewicz K."/>
            <person name="Wedrychowicz H."/>
        </authorList>
    </citation>
    <scope>NUCLEOTIDE SEQUENCE [LARGE SCALE GENOMIC DNA]</scope>
</reference>
<feature type="transmembrane region" description="Helical" evidence="1">
    <location>
        <begin position="6"/>
        <end position="29"/>
    </location>
</feature>
<keyword evidence="1" id="KW-0472">Membrane</keyword>
<evidence type="ECO:0000256" key="1">
    <source>
        <dbReference type="SAM" id="Phobius"/>
    </source>
</evidence>
<dbReference type="AlphaFoldDB" id="A0A2X0M8L4"/>